<name>A0A1I7Y4S1_9BILA</name>
<keyword evidence="2" id="KW-0812">Transmembrane</keyword>
<evidence type="ECO:0000313" key="4">
    <source>
        <dbReference type="WBParaSite" id="L893_g12668.t1"/>
    </source>
</evidence>
<keyword evidence="3" id="KW-1185">Reference proteome</keyword>
<accession>A0A1I7Y4S1</accession>
<proteinExistence type="predicted"/>
<reference evidence="4" key="1">
    <citation type="submission" date="2016-11" db="UniProtKB">
        <authorList>
            <consortium name="WormBaseParasite"/>
        </authorList>
    </citation>
    <scope>IDENTIFICATION</scope>
</reference>
<feature type="compositionally biased region" description="Basic and acidic residues" evidence="1">
    <location>
        <begin position="157"/>
        <end position="169"/>
    </location>
</feature>
<dbReference type="Proteomes" id="UP000095287">
    <property type="component" value="Unplaced"/>
</dbReference>
<feature type="compositionally biased region" description="Basic and acidic residues" evidence="1">
    <location>
        <begin position="186"/>
        <end position="199"/>
    </location>
</feature>
<keyword evidence="2" id="KW-1133">Transmembrane helix</keyword>
<feature type="compositionally biased region" description="Basic residues" evidence="1">
    <location>
        <begin position="175"/>
        <end position="185"/>
    </location>
</feature>
<evidence type="ECO:0000313" key="3">
    <source>
        <dbReference type="Proteomes" id="UP000095287"/>
    </source>
</evidence>
<dbReference type="WBParaSite" id="L893_g12668.t1">
    <property type="protein sequence ID" value="L893_g12668.t1"/>
    <property type="gene ID" value="L893_g12668"/>
</dbReference>
<feature type="compositionally biased region" description="Basic residues" evidence="1">
    <location>
        <begin position="90"/>
        <end position="107"/>
    </location>
</feature>
<organism evidence="3 4">
    <name type="scientific">Steinernema glaseri</name>
    <dbReference type="NCBI Taxonomy" id="37863"/>
    <lineage>
        <taxon>Eukaryota</taxon>
        <taxon>Metazoa</taxon>
        <taxon>Ecdysozoa</taxon>
        <taxon>Nematoda</taxon>
        <taxon>Chromadorea</taxon>
        <taxon>Rhabditida</taxon>
        <taxon>Tylenchina</taxon>
        <taxon>Panagrolaimomorpha</taxon>
        <taxon>Strongyloidoidea</taxon>
        <taxon>Steinernematidae</taxon>
        <taxon>Steinernema</taxon>
    </lineage>
</organism>
<evidence type="ECO:0000256" key="2">
    <source>
        <dbReference type="SAM" id="Phobius"/>
    </source>
</evidence>
<keyword evidence="2" id="KW-0472">Membrane</keyword>
<feature type="transmembrane region" description="Helical" evidence="2">
    <location>
        <begin position="12"/>
        <end position="31"/>
    </location>
</feature>
<feature type="region of interest" description="Disordered" evidence="1">
    <location>
        <begin position="54"/>
        <end position="129"/>
    </location>
</feature>
<feature type="compositionally biased region" description="Gly residues" evidence="1">
    <location>
        <begin position="54"/>
        <end position="64"/>
    </location>
</feature>
<dbReference type="AlphaFoldDB" id="A0A1I7Y4S1"/>
<feature type="region of interest" description="Disordered" evidence="1">
    <location>
        <begin position="157"/>
        <end position="218"/>
    </location>
</feature>
<evidence type="ECO:0000256" key="1">
    <source>
        <dbReference type="SAM" id="MobiDB-lite"/>
    </source>
</evidence>
<protein>
    <submittedName>
        <fullName evidence="4">G_PROTEIN_RECEP_F1_2 domain-containing protein</fullName>
    </submittedName>
</protein>
<sequence>MRAQHRSRLANVLLAALRASIFPPAAIVYLLRCAPKFPRSHALRLATLCDSCSGRGGSGQGPAGDLGEPGPRAQQRADAGRRPLPGHLHPAARRHLRHRRHLQRRTSPRMPHPSGDSAQTGREARGDAVHLRGDEDCFISGRRVREHRPRLRIPLTPHHEPLFSARDHGPLAPHRVARQPTRRRSCREPRAHQDSRDTAEPTTCSGLHPHQTHRDLRS</sequence>